<reference evidence="2" key="2">
    <citation type="submission" date="2023-04" db="EMBL/GenBank/DDBJ databases">
        <authorList>
            <person name="Bu L."/>
            <person name="Lu L."/>
            <person name="Laidemitt M.R."/>
            <person name="Zhang S.M."/>
            <person name="Mutuku M."/>
            <person name="Mkoji G."/>
            <person name="Steinauer M."/>
            <person name="Loker E.S."/>
        </authorList>
    </citation>
    <scope>NUCLEOTIDE SEQUENCE</scope>
    <source>
        <strain evidence="2">KasaAsao</strain>
        <tissue evidence="2">Whole Snail</tissue>
    </source>
</reference>
<evidence type="ECO:0000313" key="2">
    <source>
        <dbReference type="EMBL" id="KAK0050533.1"/>
    </source>
</evidence>
<dbReference type="PROSITE" id="PS51257">
    <property type="entry name" value="PROKAR_LIPOPROTEIN"/>
    <property type="match status" value="1"/>
</dbReference>
<dbReference type="AlphaFoldDB" id="A0AAD8B9M9"/>
<dbReference type="EMBL" id="JASAOG010000113">
    <property type="protein sequence ID" value="KAK0050533.1"/>
    <property type="molecule type" value="Genomic_DNA"/>
</dbReference>
<evidence type="ECO:0000313" key="3">
    <source>
        <dbReference type="Proteomes" id="UP001233172"/>
    </source>
</evidence>
<feature type="signal peptide" evidence="1">
    <location>
        <begin position="1"/>
        <end position="22"/>
    </location>
</feature>
<dbReference type="Proteomes" id="UP001233172">
    <property type="component" value="Unassembled WGS sequence"/>
</dbReference>
<feature type="chain" id="PRO_5041954898" evidence="1">
    <location>
        <begin position="23"/>
        <end position="95"/>
    </location>
</feature>
<keyword evidence="3" id="KW-1185">Reference proteome</keyword>
<keyword evidence="1" id="KW-0732">Signal</keyword>
<name>A0AAD8B9M9_BIOPF</name>
<accession>A0AAD8B9M9</accession>
<reference evidence="2" key="1">
    <citation type="journal article" date="2023" name="PLoS Negl. Trop. Dis.">
        <title>A genome sequence for Biomphalaria pfeifferi, the major vector snail for the human-infecting parasite Schistosoma mansoni.</title>
        <authorList>
            <person name="Bu L."/>
            <person name="Lu L."/>
            <person name="Laidemitt M.R."/>
            <person name="Zhang S.M."/>
            <person name="Mutuku M."/>
            <person name="Mkoji G."/>
            <person name="Steinauer M."/>
            <person name="Loker E.S."/>
        </authorList>
    </citation>
    <scope>NUCLEOTIDE SEQUENCE</scope>
    <source>
        <strain evidence="2">KasaAsao</strain>
    </source>
</reference>
<gene>
    <name evidence="2" type="ORF">Bpfe_020061</name>
</gene>
<sequence length="95" mass="10359">MKTFVALVFTVAFACLVSKIDAQKCRYNSDCVTFCGGSINDAVCDVPSGTCHCHSHGEISCSNHSTCRRECGNPTACCNNDHHCHCHEACDYRPL</sequence>
<comment type="caution">
    <text evidence="2">The sequence shown here is derived from an EMBL/GenBank/DDBJ whole genome shotgun (WGS) entry which is preliminary data.</text>
</comment>
<protein>
    <submittedName>
        <fullName evidence="2">Uncharacterized protein</fullName>
    </submittedName>
</protein>
<evidence type="ECO:0000256" key="1">
    <source>
        <dbReference type="SAM" id="SignalP"/>
    </source>
</evidence>
<organism evidence="2 3">
    <name type="scientific">Biomphalaria pfeifferi</name>
    <name type="common">Bloodfluke planorb</name>
    <name type="synonym">Freshwater snail</name>
    <dbReference type="NCBI Taxonomy" id="112525"/>
    <lineage>
        <taxon>Eukaryota</taxon>
        <taxon>Metazoa</taxon>
        <taxon>Spiralia</taxon>
        <taxon>Lophotrochozoa</taxon>
        <taxon>Mollusca</taxon>
        <taxon>Gastropoda</taxon>
        <taxon>Heterobranchia</taxon>
        <taxon>Euthyneura</taxon>
        <taxon>Panpulmonata</taxon>
        <taxon>Hygrophila</taxon>
        <taxon>Lymnaeoidea</taxon>
        <taxon>Planorbidae</taxon>
        <taxon>Biomphalaria</taxon>
    </lineage>
</organism>
<proteinExistence type="predicted"/>